<dbReference type="SUPFAM" id="SSF51735">
    <property type="entry name" value="NAD(P)-binding Rossmann-fold domains"/>
    <property type="match status" value="1"/>
</dbReference>
<dbReference type="EnsemblPlants" id="Kaladp0068s0116.1.v1.1">
    <property type="protein sequence ID" value="Kaladp0068s0116.1.v1.1"/>
    <property type="gene ID" value="Kaladp0068s0116.v1.1"/>
</dbReference>
<dbReference type="InterPro" id="IPR002347">
    <property type="entry name" value="SDR_fam"/>
</dbReference>
<evidence type="ECO:0008006" key="7">
    <source>
        <dbReference type="Google" id="ProtNLM"/>
    </source>
</evidence>
<keyword evidence="3" id="KW-0560">Oxidoreductase</keyword>
<accession>A0A7N0UIJ3</accession>
<dbReference type="OMA" id="YWANDSV"/>
<dbReference type="Pfam" id="PF00106">
    <property type="entry name" value="adh_short"/>
    <property type="match status" value="2"/>
</dbReference>
<dbReference type="PRINTS" id="PR00080">
    <property type="entry name" value="SDRFAMILY"/>
</dbReference>
<evidence type="ECO:0000256" key="3">
    <source>
        <dbReference type="ARBA" id="ARBA00023002"/>
    </source>
</evidence>
<dbReference type="Gramene" id="Kaladp0068s0116.1.v1.1">
    <property type="protein sequence ID" value="Kaladp0068s0116.1.v1.1"/>
    <property type="gene ID" value="Kaladp0068s0116.v1.1"/>
</dbReference>
<protein>
    <recommendedName>
        <fullName evidence="7">(+)-neomenthol dehydrogenase</fullName>
    </recommendedName>
</protein>
<dbReference type="PANTHER" id="PTHR43490:SF60">
    <property type="entry name" value="NAD(P)-BINDING ROSSMANN-FOLD SUPERFAMILY PROTEIN"/>
    <property type="match status" value="1"/>
</dbReference>
<evidence type="ECO:0000313" key="5">
    <source>
        <dbReference type="EnsemblPlants" id="Kaladp0068s0116.1.v1.1"/>
    </source>
</evidence>
<dbReference type="Proteomes" id="UP000594263">
    <property type="component" value="Unplaced"/>
</dbReference>
<evidence type="ECO:0000256" key="2">
    <source>
        <dbReference type="ARBA" id="ARBA00022857"/>
    </source>
</evidence>
<comment type="similarity">
    <text evidence="1 4">Belongs to the short-chain dehydrogenases/reductases (SDR) family.</text>
</comment>
<reference evidence="5" key="1">
    <citation type="submission" date="2021-01" db="UniProtKB">
        <authorList>
            <consortium name="EnsemblPlants"/>
        </authorList>
    </citation>
    <scope>IDENTIFICATION</scope>
</reference>
<name>A0A7N0UIJ3_KALFE</name>
<dbReference type="InterPro" id="IPR036291">
    <property type="entry name" value="NAD(P)-bd_dom_sf"/>
</dbReference>
<evidence type="ECO:0000256" key="1">
    <source>
        <dbReference type="ARBA" id="ARBA00006484"/>
    </source>
</evidence>
<keyword evidence="6" id="KW-1185">Reference proteome</keyword>
<proteinExistence type="inferred from homology"/>
<dbReference type="FunFam" id="3.40.50.720:FF:000387">
    <property type="entry name" value="NAD(P)-binding Rossmann-fold superfamily protein"/>
    <property type="match status" value="1"/>
</dbReference>
<evidence type="ECO:0000256" key="4">
    <source>
        <dbReference type="RuleBase" id="RU000363"/>
    </source>
</evidence>
<dbReference type="GO" id="GO:0016020">
    <property type="term" value="C:membrane"/>
    <property type="evidence" value="ECO:0007669"/>
    <property type="project" value="TreeGrafter"/>
</dbReference>
<dbReference type="PANTHER" id="PTHR43490">
    <property type="entry name" value="(+)-NEOMENTHOL DEHYDROGENASE"/>
    <property type="match status" value="1"/>
</dbReference>
<sequence length="290" mass="31766">MESTTSPLSSRWWSKDTVAVVTGANKGIGYAIVRRLAELGLTVILTARNAERGEMAVECLRNSGLRVHFCCLDVSSPNSIHDFVSWFHQKFDALDILVNNAAISFNNIGENSVVHCETVIRTNYHGAKLLTDSLLPYFRRSGAISRILNITSRLGSLEKVRNPKIRALLEDDDKLSEKQISNVVDLFLTSVGDGTWETQGWPEVWTDYAVSKLALNSYSKVLAKQNKGRRLSVNCFCPGFTQTAMTGGVGKRTAQDAANKAAAIILLPPASITTGKFYAANDPSVVNSRL</sequence>
<organism evidence="5 6">
    <name type="scientific">Kalanchoe fedtschenkoi</name>
    <name type="common">Lavender scallops</name>
    <name type="synonym">South American air plant</name>
    <dbReference type="NCBI Taxonomy" id="63787"/>
    <lineage>
        <taxon>Eukaryota</taxon>
        <taxon>Viridiplantae</taxon>
        <taxon>Streptophyta</taxon>
        <taxon>Embryophyta</taxon>
        <taxon>Tracheophyta</taxon>
        <taxon>Spermatophyta</taxon>
        <taxon>Magnoliopsida</taxon>
        <taxon>eudicotyledons</taxon>
        <taxon>Gunneridae</taxon>
        <taxon>Pentapetalae</taxon>
        <taxon>Saxifragales</taxon>
        <taxon>Crassulaceae</taxon>
        <taxon>Kalanchoe</taxon>
    </lineage>
</organism>
<keyword evidence="2" id="KW-0521">NADP</keyword>
<dbReference type="Gene3D" id="3.40.50.720">
    <property type="entry name" value="NAD(P)-binding Rossmann-like Domain"/>
    <property type="match status" value="1"/>
</dbReference>
<evidence type="ECO:0000313" key="6">
    <source>
        <dbReference type="Proteomes" id="UP000594263"/>
    </source>
</evidence>
<dbReference type="PRINTS" id="PR00081">
    <property type="entry name" value="GDHRDH"/>
</dbReference>
<dbReference type="AlphaFoldDB" id="A0A7N0UIJ3"/>
<dbReference type="GO" id="GO:0016491">
    <property type="term" value="F:oxidoreductase activity"/>
    <property type="evidence" value="ECO:0007669"/>
    <property type="project" value="UniProtKB-KW"/>
</dbReference>